<feature type="compositionally biased region" description="Polar residues" evidence="1">
    <location>
        <begin position="357"/>
        <end position="370"/>
    </location>
</feature>
<dbReference type="AlphaFoldDB" id="A0A0C2W4V6"/>
<evidence type="ECO:0000256" key="1">
    <source>
        <dbReference type="SAM" id="MobiDB-lite"/>
    </source>
</evidence>
<dbReference type="InParanoid" id="A0A0C2W4V6"/>
<gene>
    <name evidence="2" type="ORF">M378DRAFT_201034</name>
</gene>
<evidence type="ECO:0000313" key="2">
    <source>
        <dbReference type="EMBL" id="KIL56162.1"/>
    </source>
</evidence>
<feature type="compositionally biased region" description="Polar residues" evidence="1">
    <location>
        <begin position="56"/>
        <end position="77"/>
    </location>
</feature>
<evidence type="ECO:0008006" key="4">
    <source>
        <dbReference type="Google" id="ProtNLM"/>
    </source>
</evidence>
<feature type="compositionally biased region" description="Basic residues" evidence="1">
    <location>
        <begin position="391"/>
        <end position="405"/>
    </location>
</feature>
<keyword evidence="3" id="KW-1185">Reference proteome</keyword>
<feature type="region of interest" description="Disordered" evidence="1">
    <location>
        <begin position="1"/>
        <end position="77"/>
    </location>
</feature>
<sequence>MSVASSGSSAGDGRPESPYRGNVDMPDDYHRAPRSPRSPSPLAQQDDSYDDLTPPHRSTQSGSVWITPSQRSNSGSIATNAKTALEELYKRIYGQDSIRCLLTQAKGALQVAHAVQRASKSSELTLYEYCLGLDFWAFHVDSRRNLFYLKSDWHIQFDADNWILLPSFAVLEAVRDFIQTVISARRRSAQAEIPSFFTKWNLENKSKYTFIPLSSIMRDPFMRLKPVSSPAASQAVPQWDLHFYPYHTLPDLECHVAPPFVAINGGRKLAGVDLDAITLDYCQLSDSRPTLKGWLEVLRKIWEILQSAKQDASKWEESKRGKRKRDEDDEDIERLTQSSQRTTRSKLRASQAPAPQKTANQQTSHRTSTAWKRKAHASLTGTTLTEYAVRHHNKRQKTSRFHNSVKRWAESIHG</sequence>
<accession>A0A0C2W4V6</accession>
<feature type="region of interest" description="Disordered" evidence="1">
    <location>
        <begin position="391"/>
        <end position="414"/>
    </location>
</feature>
<dbReference type="OrthoDB" id="3133596at2759"/>
<reference evidence="2 3" key="1">
    <citation type="submission" date="2014-04" db="EMBL/GenBank/DDBJ databases">
        <title>Evolutionary Origins and Diversification of the Mycorrhizal Mutualists.</title>
        <authorList>
            <consortium name="DOE Joint Genome Institute"/>
            <consortium name="Mycorrhizal Genomics Consortium"/>
            <person name="Kohler A."/>
            <person name="Kuo A."/>
            <person name="Nagy L.G."/>
            <person name="Floudas D."/>
            <person name="Copeland A."/>
            <person name="Barry K.W."/>
            <person name="Cichocki N."/>
            <person name="Veneault-Fourrey C."/>
            <person name="LaButti K."/>
            <person name="Lindquist E.A."/>
            <person name="Lipzen A."/>
            <person name="Lundell T."/>
            <person name="Morin E."/>
            <person name="Murat C."/>
            <person name="Riley R."/>
            <person name="Ohm R."/>
            <person name="Sun H."/>
            <person name="Tunlid A."/>
            <person name="Henrissat B."/>
            <person name="Grigoriev I.V."/>
            <person name="Hibbett D.S."/>
            <person name="Martin F."/>
        </authorList>
    </citation>
    <scope>NUCLEOTIDE SEQUENCE [LARGE SCALE GENOMIC DNA]</scope>
    <source>
        <strain evidence="2 3">Koide BX008</strain>
    </source>
</reference>
<dbReference type="STRING" id="946122.A0A0C2W4V6"/>
<evidence type="ECO:0000313" key="3">
    <source>
        <dbReference type="Proteomes" id="UP000054549"/>
    </source>
</evidence>
<protein>
    <recommendedName>
        <fullName evidence="4">HNH nuclease domain-containing protein</fullName>
    </recommendedName>
</protein>
<dbReference type="Proteomes" id="UP000054549">
    <property type="component" value="Unassembled WGS sequence"/>
</dbReference>
<dbReference type="EMBL" id="KN818441">
    <property type="protein sequence ID" value="KIL56162.1"/>
    <property type="molecule type" value="Genomic_DNA"/>
</dbReference>
<proteinExistence type="predicted"/>
<dbReference type="HOGENOM" id="CLU_663875_0_0_1"/>
<feature type="compositionally biased region" description="Low complexity" evidence="1">
    <location>
        <begin position="1"/>
        <end position="11"/>
    </location>
</feature>
<name>A0A0C2W4V6_AMAMK</name>
<feature type="region of interest" description="Disordered" evidence="1">
    <location>
        <begin position="313"/>
        <end position="375"/>
    </location>
</feature>
<organism evidence="2 3">
    <name type="scientific">Amanita muscaria (strain Koide BX008)</name>
    <dbReference type="NCBI Taxonomy" id="946122"/>
    <lineage>
        <taxon>Eukaryota</taxon>
        <taxon>Fungi</taxon>
        <taxon>Dikarya</taxon>
        <taxon>Basidiomycota</taxon>
        <taxon>Agaricomycotina</taxon>
        <taxon>Agaricomycetes</taxon>
        <taxon>Agaricomycetidae</taxon>
        <taxon>Agaricales</taxon>
        <taxon>Pluteineae</taxon>
        <taxon>Amanitaceae</taxon>
        <taxon>Amanita</taxon>
    </lineage>
</organism>